<gene>
    <name evidence="4" type="ORF">SAMN04488059_103221</name>
</gene>
<feature type="domain" description="Ubiquitin-activating enzyme E1 FCCH" evidence="3">
    <location>
        <begin position="257"/>
        <end position="308"/>
    </location>
</feature>
<proteinExistence type="predicted"/>
<dbReference type="EMBL" id="FOMB01000003">
    <property type="protein sequence ID" value="SFC27359.1"/>
    <property type="molecule type" value="Genomic_DNA"/>
</dbReference>
<evidence type="ECO:0000259" key="2">
    <source>
        <dbReference type="Pfam" id="PF13400"/>
    </source>
</evidence>
<dbReference type="SUPFAM" id="SSF53300">
    <property type="entry name" value="vWA-like"/>
    <property type="match status" value="1"/>
</dbReference>
<reference evidence="4 5" key="1">
    <citation type="submission" date="2016-10" db="EMBL/GenBank/DDBJ databases">
        <authorList>
            <person name="de Groot N.N."/>
        </authorList>
    </citation>
    <scope>NUCLEOTIDE SEQUENCE [LARGE SCALE GENOMIC DNA]</scope>
    <source>
        <strain evidence="4 5">CGMCC 1.10210</strain>
    </source>
</reference>
<feature type="domain" description="Putative Flp pilus-assembly TadG-like N-terminal" evidence="2">
    <location>
        <begin position="22"/>
        <end position="65"/>
    </location>
</feature>
<keyword evidence="1" id="KW-1133">Transmembrane helix</keyword>
<dbReference type="Proteomes" id="UP000182258">
    <property type="component" value="Unassembled WGS sequence"/>
</dbReference>
<sequence length="667" mass="70656">MGALSMSRFSSLLRRFGRDESGVFAVLFGLMAVVLIALGGAVVDYVSLEQTRSRSQMALDAAALALHSRILVTTPNKTQIQADAQALVDDRVGQVGLVKIDDTIINTTEGSLYFTAQMTVNTTFVSMVGVKTLSARIQSEVKRGSMDVEVAVAVDITGSMNDTVPKAGSGGQTETKIAALERSLGQLIDLVVKDDQTPSYSKMAIIPYSMGVNVGSTWAPSIRGAVTAPTPITNITWSTGTEKVISGASRTNPITISATAHGFLDGNFVYINNVSGMTELNNKIYEVINKTNDTFELKSINGTSGYSKHTGNTGRATKCLVSTCELVVASVNHGLTTGANAVVAGVNGMPTYSPNSNYDTYNQYPGTDSTSYNWINNNPADGEFRFLVWKVGAVAQNTFVLPGTPRTNGKDYGTYSSGGSAGCVIAGCEYYLYQNRYASSNPVNARWRVQSISTCTTERTTNGLNDSSPATTLIGRNYPTTYNPCPNVVIQPLTTNKTVLHALASSLPATGSTAGHLGIAWGWYMVSPNFNGPWPAASQPAPKTEKNVLRAVVLMTDGAFNTSYCNGVISQISGSGSGDENTKINCDPVNGDAFAQAKKLCAAMKAADPSIRVYTVAFDVGDIQAAKDIMANCATDSTYAFEATTGADLSAAFAKIGENLSYLRVTK</sequence>
<protein>
    <submittedName>
        <fullName evidence="4">Flp pilus assembly protein TadG</fullName>
    </submittedName>
</protein>
<keyword evidence="1" id="KW-0812">Transmembrane</keyword>
<dbReference type="InterPro" id="IPR032418">
    <property type="entry name" value="E1_FCCH"/>
</dbReference>
<name>A0A1I1HT85_9HYPH</name>
<keyword evidence="1" id="KW-0472">Membrane</keyword>
<organism evidence="4 5">
    <name type="scientific">Devosia psychrophila</name>
    <dbReference type="NCBI Taxonomy" id="728005"/>
    <lineage>
        <taxon>Bacteria</taxon>
        <taxon>Pseudomonadati</taxon>
        <taxon>Pseudomonadota</taxon>
        <taxon>Alphaproteobacteria</taxon>
        <taxon>Hyphomicrobiales</taxon>
        <taxon>Devosiaceae</taxon>
        <taxon>Devosia</taxon>
    </lineage>
</organism>
<dbReference type="InterPro" id="IPR036465">
    <property type="entry name" value="vWFA_dom_sf"/>
</dbReference>
<evidence type="ECO:0000259" key="3">
    <source>
        <dbReference type="Pfam" id="PF16190"/>
    </source>
</evidence>
<accession>A0A1I1HT85</accession>
<dbReference type="Pfam" id="PF13400">
    <property type="entry name" value="Tad"/>
    <property type="match status" value="1"/>
</dbReference>
<dbReference type="Gene3D" id="2.40.30.180">
    <property type="entry name" value="Ubiquitin-activating enzyme E1, FCCH domain"/>
    <property type="match status" value="1"/>
</dbReference>
<evidence type="ECO:0000256" key="1">
    <source>
        <dbReference type="SAM" id="Phobius"/>
    </source>
</evidence>
<dbReference type="STRING" id="728005.SAMN04488059_103221"/>
<dbReference type="Pfam" id="PF16190">
    <property type="entry name" value="E1_FCCH"/>
    <property type="match status" value="1"/>
</dbReference>
<feature type="transmembrane region" description="Helical" evidence="1">
    <location>
        <begin position="21"/>
        <end position="43"/>
    </location>
</feature>
<dbReference type="InterPro" id="IPR028087">
    <property type="entry name" value="Tad_N"/>
</dbReference>
<evidence type="ECO:0000313" key="5">
    <source>
        <dbReference type="Proteomes" id="UP000182258"/>
    </source>
</evidence>
<dbReference type="AlphaFoldDB" id="A0A1I1HT85"/>
<dbReference type="Gene3D" id="3.40.50.410">
    <property type="entry name" value="von Willebrand factor, type A domain"/>
    <property type="match status" value="1"/>
</dbReference>
<dbReference type="InterPro" id="IPR042302">
    <property type="entry name" value="E1_FCCH_sf"/>
</dbReference>
<evidence type="ECO:0000313" key="4">
    <source>
        <dbReference type="EMBL" id="SFC27359.1"/>
    </source>
</evidence>